<dbReference type="EMBL" id="JAOYFB010000005">
    <property type="protein sequence ID" value="KAK4017058.1"/>
    <property type="molecule type" value="Genomic_DNA"/>
</dbReference>
<evidence type="ECO:0008006" key="3">
    <source>
        <dbReference type="Google" id="ProtNLM"/>
    </source>
</evidence>
<accession>A0ABQ9ZW02</accession>
<name>A0ABQ9ZW02_9CRUS</name>
<organism evidence="1 2">
    <name type="scientific">Daphnia magna</name>
    <dbReference type="NCBI Taxonomy" id="35525"/>
    <lineage>
        <taxon>Eukaryota</taxon>
        <taxon>Metazoa</taxon>
        <taxon>Ecdysozoa</taxon>
        <taxon>Arthropoda</taxon>
        <taxon>Crustacea</taxon>
        <taxon>Branchiopoda</taxon>
        <taxon>Diplostraca</taxon>
        <taxon>Cladocera</taxon>
        <taxon>Anomopoda</taxon>
        <taxon>Daphniidae</taxon>
        <taxon>Daphnia</taxon>
    </lineage>
</organism>
<dbReference type="Proteomes" id="UP001234178">
    <property type="component" value="Unassembled WGS sequence"/>
</dbReference>
<proteinExistence type="predicted"/>
<sequence>MERDGIVHIDFAGQIFIPPILRKKDYAKNSITGQIEIKPKNVKTNECLRLFFTECKTSSAYGDKKKKKFKS</sequence>
<protein>
    <recommendedName>
        <fullName evidence="3">SpoVT-AbrB domain-containing protein</fullName>
    </recommendedName>
</protein>
<reference evidence="1 2" key="1">
    <citation type="journal article" date="2023" name="Nucleic Acids Res.">
        <title>The hologenome of Daphnia magna reveals possible DNA methylation and microbiome-mediated evolution of the host genome.</title>
        <authorList>
            <person name="Chaturvedi A."/>
            <person name="Li X."/>
            <person name="Dhandapani V."/>
            <person name="Marshall H."/>
            <person name="Kissane S."/>
            <person name="Cuenca-Cambronero M."/>
            <person name="Asole G."/>
            <person name="Calvet F."/>
            <person name="Ruiz-Romero M."/>
            <person name="Marangio P."/>
            <person name="Guigo R."/>
            <person name="Rago D."/>
            <person name="Mirbahai L."/>
            <person name="Eastwood N."/>
            <person name="Colbourne J.K."/>
            <person name="Zhou J."/>
            <person name="Mallon E."/>
            <person name="Orsini L."/>
        </authorList>
    </citation>
    <scope>NUCLEOTIDE SEQUENCE [LARGE SCALE GENOMIC DNA]</scope>
    <source>
        <strain evidence="1">LRV0_1</strain>
    </source>
</reference>
<keyword evidence="2" id="KW-1185">Reference proteome</keyword>
<evidence type="ECO:0000313" key="2">
    <source>
        <dbReference type="Proteomes" id="UP001234178"/>
    </source>
</evidence>
<evidence type="ECO:0000313" key="1">
    <source>
        <dbReference type="EMBL" id="KAK4017058.1"/>
    </source>
</evidence>
<comment type="caution">
    <text evidence="1">The sequence shown here is derived from an EMBL/GenBank/DDBJ whole genome shotgun (WGS) entry which is preliminary data.</text>
</comment>
<gene>
    <name evidence="1" type="ORF">OUZ56_032013</name>
</gene>